<evidence type="ECO:0000256" key="5">
    <source>
        <dbReference type="ARBA" id="ARBA00022801"/>
    </source>
</evidence>
<dbReference type="OrthoDB" id="177518at2"/>
<dbReference type="EMBL" id="CP019343">
    <property type="protein sequence ID" value="ARN74802.1"/>
    <property type="molecule type" value="Genomic_DNA"/>
</dbReference>
<protein>
    <recommendedName>
        <fullName evidence="4">GDP-mannose pyrophosphatase</fullName>
    </recommendedName>
    <alternativeName>
        <fullName evidence="6">GDP-mannose hydrolase</fullName>
    </alternativeName>
    <alternativeName>
        <fullName evidence="7">GDPMK</fullName>
    </alternativeName>
</protein>
<keyword evidence="5" id="KW-0378">Hydrolase</keyword>
<keyword evidence="10" id="KW-1185">Reference proteome</keyword>
<dbReference type="CDD" id="cd24161">
    <property type="entry name" value="NUDIX_ADPRase_Ndx2"/>
    <property type="match status" value="1"/>
</dbReference>
<dbReference type="GO" id="GO:0016787">
    <property type="term" value="F:hydrolase activity"/>
    <property type="evidence" value="ECO:0007669"/>
    <property type="project" value="UniProtKB-KW"/>
</dbReference>
<evidence type="ECO:0000256" key="6">
    <source>
        <dbReference type="ARBA" id="ARBA00032162"/>
    </source>
</evidence>
<dbReference type="RefSeq" id="WP_085758965.1">
    <property type="nucleotide sequence ID" value="NZ_CP019343.1"/>
</dbReference>
<comment type="similarity">
    <text evidence="3">Belongs to the Nudix hydrolase family. NudK subfamily.</text>
</comment>
<dbReference type="GO" id="GO:0019693">
    <property type="term" value="P:ribose phosphate metabolic process"/>
    <property type="evidence" value="ECO:0007669"/>
    <property type="project" value="TreeGrafter"/>
</dbReference>
<dbReference type="STRING" id="716816.BST96_12135"/>
<organism evidence="9 10">
    <name type="scientific">Oceanicoccus sagamiensis</name>
    <dbReference type="NCBI Taxonomy" id="716816"/>
    <lineage>
        <taxon>Bacteria</taxon>
        <taxon>Pseudomonadati</taxon>
        <taxon>Pseudomonadota</taxon>
        <taxon>Gammaproteobacteria</taxon>
        <taxon>Cellvibrionales</taxon>
        <taxon>Spongiibacteraceae</taxon>
        <taxon>Oceanicoccus</taxon>
    </lineage>
</organism>
<dbReference type="Gene3D" id="3.90.79.10">
    <property type="entry name" value="Nucleoside Triphosphate Pyrophosphohydrolase"/>
    <property type="match status" value="1"/>
</dbReference>
<dbReference type="GO" id="GO:0005829">
    <property type="term" value="C:cytosol"/>
    <property type="evidence" value="ECO:0007669"/>
    <property type="project" value="TreeGrafter"/>
</dbReference>
<evidence type="ECO:0000313" key="10">
    <source>
        <dbReference type="Proteomes" id="UP000193450"/>
    </source>
</evidence>
<dbReference type="AlphaFoldDB" id="A0A1X9NEE7"/>
<dbReference type="Proteomes" id="UP000193450">
    <property type="component" value="Chromosome"/>
</dbReference>
<feature type="domain" description="Nudix hydrolase" evidence="8">
    <location>
        <begin position="50"/>
        <end position="179"/>
    </location>
</feature>
<sequence length="189" mass="20979">MSDDNSKPVKVGPWQRKTQTLVYENPWIALTHEEVVTPAGSDGIYGKVHFKNRAIGIIPLDENNHTVLVGQYRYALDEYSWEIPMGGGALTEEPLQSAQRELLEETGLQGGNWQQLFKLHTSNSVTDEQGYVFLARNLVQGEQALEDTESDLVLKHLSFSEAIAMVEEGAITDVISIAGLLAVEKILKQ</sequence>
<comment type="catalytic activity">
    <reaction evidence="1">
        <text>GDP-alpha-D-mannose + H2O = alpha-D-mannose 1-phosphate + GMP + 2 H(+)</text>
        <dbReference type="Rhea" id="RHEA:27978"/>
        <dbReference type="ChEBI" id="CHEBI:15377"/>
        <dbReference type="ChEBI" id="CHEBI:15378"/>
        <dbReference type="ChEBI" id="CHEBI:57527"/>
        <dbReference type="ChEBI" id="CHEBI:58115"/>
        <dbReference type="ChEBI" id="CHEBI:58409"/>
    </reaction>
</comment>
<dbReference type="PROSITE" id="PS51462">
    <property type="entry name" value="NUDIX"/>
    <property type="match status" value="1"/>
</dbReference>
<dbReference type="InterPro" id="IPR015797">
    <property type="entry name" value="NUDIX_hydrolase-like_dom_sf"/>
</dbReference>
<dbReference type="Pfam" id="PF00293">
    <property type="entry name" value="NUDIX"/>
    <property type="match status" value="1"/>
</dbReference>
<evidence type="ECO:0000256" key="7">
    <source>
        <dbReference type="ARBA" id="ARBA00032272"/>
    </source>
</evidence>
<comment type="cofactor">
    <cofactor evidence="2">
        <name>Mg(2+)</name>
        <dbReference type="ChEBI" id="CHEBI:18420"/>
    </cofactor>
</comment>
<dbReference type="PANTHER" id="PTHR11839">
    <property type="entry name" value="UDP/ADP-SUGAR PYROPHOSPHATASE"/>
    <property type="match status" value="1"/>
</dbReference>
<dbReference type="InterPro" id="IPR000086">
    <property type="entry name" value="NUDIX_hydrolase_dom"/>
</dbReference>
<proteinExistence type="inferred from homology"/>
<evidence type="ECO:0000256" key="1">
    <source>
        <dbReference type="ARBA" id="ARBA00000847"/>
    </source>
</evidence>
<reference evidence="9 10" key="1">
    <citation type="submission" date="2016-11" db="EMBL/GenBank/DDBJ databases">
        <title>Trade-off between light-utilization and light-protection in marine flavobacteria.</title>
        <authorList>
            <person name="Kumagai Y."/>
        </authorList>
    </citation>
    <scope>NUCLEOTIDE SEQUENCE [LARGE SCALE GENOMIC DNA]</scope>
    <source>
        <strain evidence="9 10">NBRC 107125</strain>
    </source>
</reference>
<name>A0A1X9NEE7_9GAMM</name>
<dbReference type="SUPFAM" id="SSF55811">
    <property type="entry name" value="Nudix"/>
    <property type="match status" value="1"/>
</dbReference>
<dbReference type="GO" id="GO:0006753">
    <property type="term" value="P:nucleoside phosphate metabolic process"/>
    <property type="evidence" value="ECO:0007669"/>
    <property type="project" value="TreeGrafter"/>
</dbReference>
<accession>A0A1X9NEE7</accession>
<evidence type="ECO:0000259" key="8">
    <source>
        <dbReference type="PROSITE" id="PS51462"/>
    </source>
</evidence>
<dbReference type="PANTHER" id="PTHR11839:SF18">
    <property type="entry name" value="NUDIX HYDROLASE DOMAIN-CONTAINING PROTEIN"/>
    <property type="match status" value="1"/>
</dbReference>
<evidence type="ECO:0000256" key="4">
    <source>
        <dbReference type="ARBA" id="ARBA00016377"/>
    </source>
</evidence>
<gene>
    <name evidence="9" type="ORF">BST96_12135</name>
</gene>
<evidence type="ECO:0000256" key="3">
    <source>
        <dbReference type="ARBA" id="ARBA00007275"/>
    </source>
</evidence>
<dbReference type="KEGG" id="osg:BST96_12135"/>
<evidence type="ECO:0000256" key="2">
    <source>
        <dbReference type="ARBA" id="ARBA00001946"/>
    </source>
</evidence>
<evidence type="ECO:0000313" key="9">
    <source>
        <dbReference type="EMBL" id="ARN74802.1"/>
    </source>
</evidence>